<feature type="transmembrane region" description="Helical" evidence="8">
    <location>
        <begin position="12"/>
        <end position="31"/>
    </location>
</feature>
<evidence type="ECO:0000256" key="7">
    <source>
        <dbReference type="ARBA" id="ARBA00023136"/>
    </source>
</evidence>
<feature type="transmembrane region" description="Helical" evidence="8">
    <location>
        <begin position="153"/>
        <end position="172"/>
    </location>
</feature>
<evidence type="ECO:0000313" key="9">
    <source>
        <dbReference type="EMBL" id="TRW25230.1"/>
    </source>
</evidence>
<dbReference type="NCBIfam" id="TIGR04128">
    <property type="entry name" value="exoso_Fjoh_1448"/>
    <property type="match status" value="1"/>
</dbReference>
<comment type="caution">
    <text evidence="9">The sequence shown here is derived from an EMBL/GenBank/DDBJ whole genome shotgun (WGS) entry which is preliminary data.</text>
</comment>
<keyword evidence="3" id="KW-0645">Protease</keyword>
<dbReference type="Pfam" id="PF09721">
    <property type="entry name" value="Exosortase_EpsH"/>
    <property type="match status" value="1"/>
</dbReference>
<dbReference type="InterPro" id="IPR026392">
    <property type="entry name" value="Exo/Archaeosortase_dom"/>
</dbReference>
<evidence type="ECO:0000256" key="1">
    <source>
        <dbReference type="ARBA" id="ARBA00004651"/>
    </source>
</evidence>
<comment type="subcellular location">
    <subcellularLocation>
        <location evidence="1">Cell membrane</location>
        <topology evidence="1">Multi-pass membrane protein</topology>
    </subcellularLocation>
</comment>
<dbReference type="Proteomes" id="UP000320643">
    <property type="component" value="Unassembled WGS sequence"/>
</dbReference>
<proteinExistence type="predicted"/>
<dbReference type="GO" id="GO:0008233">
    <property type="term" value="F:peptidase activity"/>
    <property type="evidence" value="ECO:0007669"/>
    <property type="project" value="UniProtKB-KW"/>
</dbReference>
<dbReference type="AlphaFoldDB" id="A0A552V420"/>
<dbReference type="InterPro" id="IPR019127">
    <property type="entry name" value="Exosortase"/>
</dbReference>
<dbReference type="OrthoDB" id="678161at2"/>
<evidence type="ECO:0000256" key="8">
    <source>
        <dbReference type="SAM" id="Phobius"/>
    </source>
</evidence>
<keyword evidence="5" id="KW-0378">Hydrolase</keyword>
<dbReference type="GO" id="GO:0005886">
    <property type="term" value="C:plasma membrane"/>
    <property type="evidence" value="ECO:0007669"/>
    <property type="project" value="UniProtKB-SubCell"/>
</dbReference>
<feature type="transmembrane region" description="Helical" evidence="8">
    <location>
        <begin position="114"/>
        <end position="141"/>
    </location>
</feature>
<dbReference type="EMBL" id="VJVZ01000004">
    <property type="protein sequence ID" value="TRW25230.1"/>
    <property type="molecule type" value="Genomic_DNA"/>
</dbReference>
<name>A0A552V420_9FLAO</name>
<evidence type="ECO:0000256" key="3">
    <source>
        <dbReference type="ARBA" id="ARBA00022670"/>
    </source>
</evidence>
<dbReference type="RefSeq" id="WP_143372812.1">
    <property type="nucleotide sequence ID" value="NZ_VJVZ01000004.1"/>
</dbReference>
<dbReference type="InterPro" id="IPR026323">
    <property type="entry name" value="Exosortase-related_prot_XrtF"/>
</dbReference>
<protein>
    <submittedName>
        <fullName evidence="9">Exosortase family protein XrtF</fullName>
    </submittedName>
</protein>
<keyword evidence="10" id="KW-1185">Reference proteome</keyword>
<feature type="transmembrane region" description="Helical" evidence="8">
    <location>
        <begin position="84"/>
        <end position="107"/>
    </location>
</feature>
<dbReference type="NCBIfam" id="TIGR04178">
    <property type="entry name" value="exo_archaeo"/>
    <property type="match status" value="1"/>
</dbReference>
<gene>
    <name evidence="9" type="primary">xrtF</name>
    <name evidence="9" type="ORF">FMM05_07955</name>
</gene>
<keyword evidence="4 8" id="KW-0812">Transmembrane</keyword>
<evidence type="ECO:0000256" key="6">
    <source>
        <dbReference type="ARBA" id="ARBA00022989"/>
    </source>
</evidence>
<organism evidence="9 10">
    <name type="scientific">Flavobacterium zepuense</name>
    <dbReference type="NCBI Taxonomy" id="2593302"/>
    <lineage>
        <taxon>Bacteria</taxon>
        <taxon>Pseudomonadati</taxon>
        <taxon>Bacteroidota</taxon>
        <taxon>Flavobacteriia</taxon>
        <taxon>Flavobacteriales</taxon>
        <taxon>Flavobacteriaceae</taxon>
        <taxon>Flavobacterium</taxon>
    </lineage>
</organism>
<sequence length="182" mass="21037">MGILQKNRTFFLFLLKFGLSYLILYGFYWLFLSHYDATLPEPDGMTTLVTEQSAQVLRFFGEDVLILNNTKLPSYFFVINGKKLAHIVEGCNAVSVMILFAAFIVAFSTTFKRTALYIIAGIIIIHILNIIRIALLTLGIYHYRQYTDFLHDILFPLFIYGVVFVLWVAWVIKFKSNEKAQN</sequence>
<keyword evidence="7 8" id="KW-0472">Membrane</keyword>
<evidence type="ECO:0000256" key="5">
    <source>
        <dbReference type="ARBA" id="ARBA00022801"/>
    </source>
</evidence>
<evidence type="ECO:0000313" key="10">
    <source>
        <dbReference type="Proteomes" id="UP000320643"/>
    </source>
</evidence>
<dbReference type="GO" id="GO:0006508">
    <property type="term" value="P:proteolysis"/>
    <property type="evidence" value="ECO:0007669"/>
    <property type="project" value="UniProtKB-KW"/>
</dbReference>
<keyword evidence="6 8" id="KW-1133">Transmembrane helix</keyword>
<accession>A0A552V420</accession>
<evidence type="ECO:0000256" key="2">
    <source>
        <dbReference type="ARBA" id="ARBA00022475"/>
    </source>
</evidence>
<reference evidence="9 10" key="1">
    <citation type="submission" date="2019-07" db="EMBL/GenBank/DDBJ databases">
        <title>Flavobacterium sp. nov., isolated from glacier ice.</title>
        <authorList>
            <person name="Liu Q."/>
            <person name="Xin Y.-H."/>
        </authorList>
    </citation>
    <scope>NUCLEOTIDE SEQUENCE [LARGE SCALE GENOMIC DNA]</scope>
    <source>
        <strain evidence="9 10">ZT4R6</strain>
    </source>
</reference>
<evidence type="ECO:0000256" key="4">
    <source>
        <dbReference type="ARBA" id="ARBA00022692"/>
    </source>
</evidence>
<keyword evidence="2" id="KW-1003">Cell membrane</keyword>